<dbReference type="InterPro" id="IPR033177">
    <property type="entry name" value="PSD-B"/>
</dbReference>
<dbReference type="Pfam" id="PF02666">
    <property type="entry name" value="PS_Dcarbxylase"/>
    <property type="match status" value="1"/>
</dbReference>
<keyword evidence="9" id="KW-1208">Phospholipid metabolism</keyword>
<evidence type="ECO:0000313" key="12">
    <source>
        <dbReference type="EMBL" id="SUZ52182.1"/>
    </source>
</evidence>
<gene>
    <name evidence="12" type="ORF">METZ01_LOCUS5036</name>
</gene>
<dbReference type="AlphaFoldDB" id="A0A381NC74"/>
<evidence type="ECO:0000256" key="11">
    <source>
        <dbReference type="ARBA" id="ARBA00024326"/>
    </source>
</evidence>
<organism evidence="12">
    <name type="scientific">marine metagenome</name>
    <dbReference type="NCBI Taxonomy" id="408172"/>
    <lineage>
        <taxon>unclassified sequences</taxon>
        <taxon>metagenomes</taxon>
        <taxon>ecological metagenomes</taxon>
    </lineage>
</organism>
<dbReference type="EC" id="4.1.1.65" evidence="3"/>
<keyword evidence="4" id="KW-0444">Lipid biosynthesis</keyword>
<comment type="pathway">
    <text evidence="11">Phospholipid metabolism; phosphatidylethanolamine biosynthesis.</text>
</comment>
<evidence type="ECO:0000256" key="4">
    <source>
        <dbReference type="ARBA" id="ARBA00022516"/>
    </source>
</evidence>
<dbReference type="EMBL" id="UINC01000260">
    <property type="protein sequence ID" value="SUZ52182.1"/>
    <property type="molecule type" value="Genomic_DNA"/>
</dbReference>
<dbReference type="NCBIfam" id="TIGR00163">
    <property type="entry name" value="PS_decarb"/>
    <property type="match status" value="1"/>
</dbReference>
<dbReference type="GO" id="GO:0006646">
    <property type="term" value="P:phosphatidylethanolamine biosynthetic process"/>
    <property type="evidence" value="ECO:0007669"/>
    <property type="project" value="UniProtKB-UniPathway"/>
</dbReference>
<comment type="pathway">
    <text evidence="2">Lipid metabolism.</text>
</comment>
<proteinExistence type="predicted"/>
<evidence type="ECO:0000256" key="7">
    <source>
        <dbReference type="ARBA" id="ARBA00023209"/>
    </source>
</evidence>
<evidence type="ECO:0000256" key="10">
    <source>
        <dbReference type="ARBA" id="ARBA00023317"/>
    </source>
</evidence>
<evidence type="ECO:0000256" key="3">
    <source>
        <dbReference type="ARBA" id="ARBA00012243"/>
    </source>
</evidence>
<evidence type="ECO:0000256" key="6">
    <source>
        <dbReference type="ARBA" id="ARBA00023098"/>
    </source>
</evidence>
<keyword evidence="10" id="KW-0670">Pyruvate</keyword>
<sequence length="260" mass="28936">VQHILPKRLLSRFIGVFAVVRWPLLKNILIRSFIRSYAVDMSTSKRKTPEEFETFADFFSRELKPDLRPIPSDSKTITSPVDGVVSQSGIIQRGKLLQAKGHTYSVAELIGQNCTDLDGGSFLTLYLDPSMYHRVHAPIDAILSKTIEIPGKLFSVNGQSVHGIPNLFCRNERLVCSLQTDTGVVRLVMVGALIVASITTSWPGPRSPYRRRVERLPHDVQFSRAEEMARFTLGSTAIVLIPPSFGVLDSFEPDSPIKMG</sequence>
<dbReference type="UniPathway" id="UPA00558"/>
<dbReference type="PANTHER" id="PTHR10067">
    <property type="entry name" value="PHOSPHATIDYLSERINE DECARBOXYLASE"/>
    <property type="match status" value="1"/>
</dbReference>
<evidence type="ECO:0000256" key="9">
    <source>
        <dbReference type="ARBA" id="ARBA00023264"/>
    </source>
</evidence>
<keyword evidence="5" id="KW-0210">Decarboxylase</keyword>
<dbReference type="InterPro" id="IPR003817">
    <property type="entry name" value="PS_Dcarbxylase"/>
</dbReference>
<evidence type="ECO:0000256" key="8">
    <source>
        <dbReference type="ARBA" id="ARBA00023239"/>
    </source>
</evidence>
<evidence type="ECO:0000256" key="1">
    <source>
        <dbReference type="ARBA" id="ARBA00001928"/>
    </source>
</evidence>
<keyword evidence="8" id="KW-0456">Lyase</keyword>
<evidence type="ECO:0000256" key="5">
    <source>
        <dbReference type="ARBA" id="ARBA00022793"/>
    </source>
</evidence>
<keyword evidence="6" id="KW-0443">Lipid metabolism</keyword>
<comment type="cofactor">
    <cofactor evidence="1">
        <name>pyruvate</name>
        <dbReference type="ChEBI" id="CHEBI:15361"/>
    </cofactor>
</comment>
<keyword evidence="7" id="KW-0594">Phospholipid biosynthesis</keyword>
<evidence type="ECO:0000256" key="2">
    <source>
        <dbReference type="ARBA" id="ARBA00005189"/>
    </source>
</evidence>
<accession>A0A381NC74</accession>
<protein>
    <recommendedName>
        <fullName evidence="3">phosphatidylserine decarboxylase</fullName>
        <ecNumber evidence="3">4.1.1.65</ecNumber>
    </recommendedName>
</protein>
<name>A0A381NC74_9ZZZZ</name>
<dbReference type="GO" id="GO:0004609">
    <property type="term" value="F:phosphatidylserine decarboxylase activity"/>
    <property type="evidence" value="ECO:0007669"/>
    <property type="project" value="UniProtKB-EC"/>
</dbReference>
<feature type="non-terminal residue" evidence="12">
    <location>
        <position position="260"/>
    </location>
</feature>
<dbReference type="PANTHER" id="PTHR10067:SF6">
    <property type="entry name" value="PHOSPHATIDYLSERINE DECARBOXYLASE PROENZYME, MITOCHONDRIAL"/>
    <property type="match status" value="1"/>
</dbReference>
<feature type="non-terminal residue" evidence="12">
    <location>
        <position position="1"/>
    </location>
</feature>
<reference evidence="12" key="1">
    <citation type="submission" date="2018-05" db="EMBL/GenBank/DDBJ databases">
        <authorList>
            <person name="Lanie J.A."/>
            <person name="Ng W.-L."/>
            <person name="Kazmierczak K.M."/>
            <person name="Andrzejewski T.M."/>
            <person name="Davidsen T.M."/>
            <person name="Wayne K.J."/>
            <person name="Tettelin H."/>
            <person name="Glass J.I."/>
            <person name="Rusch D."/>
            <person name="Podicherti R."/>
            <person name="Tsui H.-C.T."/>
            <person name="Winkler M.E."/>
        </authorList>
    </citation>
    <scope>NUCLEOTIDE SEQUENCE</scope>
</reference>